<reference evidence="2 3" key="1">
    <citation type="submission" date="2024-07" db="EMBL/GenBank/DDBJ databases">
        <authorList>
            <person name="Thanompreechachai J."/>
            <person name="Duangmal K."/>
        </authorList>
    </citation>
    <scope>NUCLEOTIDE SEQUENCE [LARGE SCALE GENOMIC DNA]</scope>
    <source>
        <strain evidence="2 3">TBRC 1896</strain>
    </source>
</reference>
<accession>A0ABV4HX11</accession>
<dbReference type="EMBL" id="JBGGTQ010000001">
    <property type="protein sequence ID" value="MEZ0490957.1"/>
    <property type="molecule type" value="Genomic_DNA"/>
</dbReference>
<evidence type="ECO:0000256" key="1">
    <source>
        <dbReference type="SAM" id="Phobius"/>
    </source>
</evidence>
<keyword evidence="1" id="KW-0472">Membrane</keyword>
<evidence type="ECO:0000313" key="3">
    <source>
        <dbReference type="Proteomes" id="UP001566476"/>
    </source>
</evidence>
<evidence type="ECO:0000313" key="2">
    <source>
        <dbReference type="EMBL" id="MEZ0490957.1"/>
    </source>
</evidence>
<proteinExistence type="predicted"/>
<feature type="transmembrane region" description="Helical" evidence="1">
    <location>
        <begin position="65"/>
        <end position="85"/>
    </location>
</feature>
<dbReference type="PIRSF" id="PIRSF009160">
    <property type="entry name" value="UCP009160"/>
    <property type="match status" value="1"/>
</dbReference>
<sequence>MESKNPVFARSNEWKRNGYATFDAPGSAQRRPADTSDASARTLEDWYQKPSATAAQSRRMTLDDVVLRTAGLFAVLLVGAGAGYLGVRSGMGFELVIVPALVAMVLGIWAQVSKKVRPGVMFAYAALEGVFVGAISTFYASLYDGIVGQAVLGTLAAFAGMLLAYKTGIIRNSPRFTKILLIAGAGYLVFGLVNLGLWAFTGASIYSGGGPLAILVSAFGVVLASLFLVLDFDYIEQGIKNGLPVKESWRAGFGLMVTLVWLYLEILRLIAILRGND</sequence>
<dbReference type="PANTHER" id="PTHR41282:SF1">
    <property type="entry name" value="CONSERVED TRANSMEMBRANE PROTEIN-RELATED"/>
    <property type="match status" value="1"/>
</dbReference>
<dbReference type="Proteomes" id="UP001566476">
    <property type="component" value="Unassembled WGS sequence"/>
</dbReference>
<keyword evidence="1" id="KW-0812">Transmembrane</keyword>
<name>A0ABV4HX11_9ACTN</name>
<keyword evidence="3" id="KW-1185">Reference proteome</keyword>
<keyword evidence="1" id="KW-1133">Transmembrane helix</keyword>
<feature type="transmembrane region" description="Helical" evidence="1">
    <location>
        <begin position="251"/>
        <end position="273"/>
    </location>
</feature>
<dbReference type="PANTHER" id="PTHR41282">
    <property type="entry name" value="CONSERVED TRANSMEMBRANE PROTEIN-RELATED"/>
    <property type="match status" value="1"/>
</dbReference>
<protein>
    <submittedName>
        <fullName evidence="2">Bax inhibitor-1/YccA family protein</fullName>
    </submittedName>
</protein>
<gene>
    <name evidence="2" type="ORF">AB2L28_01740</name>
</gene>
<dbReference type="RefSeq" id="WP_370716990.1">
    <property type="nucleotide sequence ID" value="NZ_JBGGTQ010000001.1"/>
</dbReference>
<comment type="caution">
    <text evidence="2">The sequence shown here is derived from an EMBL/GenBank/DDBJ whole genome shotgun (WGS) entry which is preliminary data.</text>
</comment>
<dbReference type="InterPro" id="IPR010539">
    <property type="entry name" value="BaxI_1-like"/>
</dbReference>
<feature type="transmembrane region" description="Helical" evidence="1">
    <location>
        <begin position="179"/>
        <end position="200"/>
    </location>
</feature>
<organism evidence="2 3">
    <name type="scientific">Kineococcus mangrovi</name>
    <dbReference type="NCBI Taxonomy" id="1660183"/>
    <lineage>
        <taxon>Bacteria</taxon>
        <taxon>Bacillati</taxon>
        <taxon>Actinomycetota</taxon>
        <taxon>Actinomycetes</taxon>
        <taxon>Kineosporiales</taxon>
        <taxon>Kineosporiaceae</taxon>
        <taxon>Kineococcus</taxon>
    </lineage>
</organism>
<feature type="transmembrane region" description="Helical" evidence="1">
    <location>
        <begin position="122"/>
        <end position="140"/>
    </location>
</feature>
<feature type="transmembrane region" description="Helical" evidence="1">
    <location>
        <begin position="91"/>
        <end position="110"/>
    </location>
</feature>
<feature type="transmembrane region" description="Helical" evidence="1">
    <location>
        <begin position="146"/>
        <end position="167"/>
    </location>
</feature>
<dbReference type="Pfam" id="PF12811">
    <property type="entry name" value="BaxI_1"/>
    <property type="match status" value="1"/>
</dbReference>
<feature type="transmembrane region" description="Helical" evidence="1">
    <location>
        <begin position="212"/>
        <end position="230"/>
    </location>
</feature>